<dbReference type="PANTHER" id="PTHR11516">
    <property type="entry name" value="PYRUVATE DEHYDROGENASE E1 COMPONENT, ALPHA SUBUNIT BACTERIAL AND ORGANELLAR"/>
    <property type="match status" value="1"/>
</dbReference>
<evidence type="ECO:0000256" key="4">
    <source>
        <dbReference type="ARBA" id="ARBA00025211"/>
    </source>
</evidence>
<reference evidence="7" key="1">
    <citation type="submission" date="2020-07" db="EMBL/GenBank/DDBJ databases">
        <title>Huge and variable diversity of episymbiotic CPR bacteria and DPANN archaea in groundwater ecosystems.</title>
        <authorList>
            <person name="He C.Y."/>
            <person name="Keren R."/>
            <person name="Whittaker M."/>
            <person name="Farag I.F."/>
            <person name="Doudna J."/>
            <person name="Cate J.H.D."/>
            <person name="Banfield J.F."/>
        </authorList>
    </citation>
    <scope>NUCLEOTIDE SEQUENCE</scope>
    <source>
        <strain evidence="7">NC_groundwater_1586_Pr3_B-0.1um_66_15</strain>
    </source>
</reference>
<dbReference type="SUPFAM" id="SSF52518">
    <property type="entry name" value="Thiamin diphosphate-binding fold (THDP-binding)"/>
    <property type="match status" value="1"/>
</dbReference>
<keyword evidence="7" id="KW-0670">Pyruvate</keyword>
<dbReference type="InterPro" id="IPR050642">
    <property type="entry name" value="PDH_E1_Alpha_Subunit"/>
</dbReference>
<dbReference type="GO" id="GO:0004739">
    <property type="term" value="F:pyruvate dehydrogenase (acetyl-transferring) activity"/>
    <property type="evidence" value="ECO:0007669"/>
    <property type="project" value="UniProtKB-EC"/>
</dbReference>
<dbReference type="AlphaFoldDB" id="A0A933L1E0"/>
<gene>
    <name evidence="7" type="ORF">HY834_12000</name>
</gene>
<feature type="non-terminal residue" evidence="7">
    <location>
        <position position="59"/>
    </location>
</feature>
<feature type="domain" description="Dehydrogenase E1 component" evidence="6">
    <location>
        <begin position="3"/>
        <end position="58"/>
    </location>
</feature>
<evidence type="ECO:0000259" key="6">
    <source>
        <dbReference type="Pfam" id="PF00676"/>
    </source>
</evidence>
<dbReference type="PANTHER" id="PTHR11516:SF60">
    <property type="entry name" value="PYRUVATE DEHYDROGENASE E1 COMPONENT SUBUNIT ALPHA"/>
    <property type="match status" value="1"/>
</dbReference>
<accession>A0A933L1E0</accession>
<evidence type="ECO:0000313" key="8">
    <source>
        <dbReference type="Proteomes" id="UP000782610"/>
    </source>
</evidence>
<evidence type="ECO:0000256" key="3">
    <source>
        <dbReference type="ARBA" id="ARBA00023052"/>
    </source>
</evidence>
<comment type="catalytic activity">
    <reaction evidence="5">
        <text>N(6)-[(R)-lipoyl]-L-lysyl-[protein] + pyruvate + H(+) = N(6)-[(R)-S(8)-acetyldihydrolipoyl]-L-lysyl-[protein] + CO2</text>
        <dbReference type="Rhea" id="RHEA:19189"/>
        <dbReference type="Rhea" id="RHEA-COMP:10474"/>
        <dbReference type="Rhea" id="RHEA-COMP:10478"/>
        <dbReference type="ChEBI" id="CHEBI:15361"/>
        <dbReference type="ChEBI" id="CHEBI:15378"/>
        <dbReference type="ChEBI" id="CHEBI:16526"/>
        <dbReference type="ChEBI" id="CHEBI:83099"/>
        <dbReference type="ChEBI" id="CHEBI:83111"/>
        <dbReference type="EC" id="1.2.4.1"/>
    </reaction>
</comment>
<comment type="function">
    <text evidence="4">The pyruvate dehydrogenase complex catalyzes the overall conversion of pyruvate to acetyl-CoA and CO(2). It contains multiple copies of three enzymatic components: pyruvate dehydrogenase (E1), dihydrolipoamide acetyltransferase (E2) and lipoamide dehydrogenase (E3).</text>
</comment>
<comment type="cofactor">
    <cofactor evidence="1">
        <name>thiamine diphosphate</name>
        <dbReference type="ChEBI" id="CHEBI:58937"/>
    </cofactor>
</comment>
<evidence type="ECO:0000256" key="2">
    <source>
        <dbReference type="ARBA" id="ARBA00023002"/>
    </source>
</evidence>
<keyword evidence="3" id="KW-0786">Thiamine pyrophosphate</keyword>
<evidence type="ECO:0000256" key="5">
    <source>
        <dbReference type="ARBA" id="ARBA00051231"/>
    </source>
</evidence>
<dbReference type="EMBL" id="JACRAF010000031">
    <property type="protein sequence ID" value="MBI4922464.1"/>
    <property type="molecule type" value="Genomic_DNA"/>
</dbReference>
<dbReference type="GO" id="GO:0006086">
    <property type="term" value="P:pyruvate decarboxylation to acetyl-CoA"/>
    <property type="evidence" value="ECO:0007669"/>
    <property type="project" value="TreeGrafter"/>
</dbReference>
<dbReference type="Proteomes" id="UP000782610">
    <property type="component" value="Unassembled WGS sequence"/>
</dbReference>
<dbReference type="Gene3D" id="3.40.50.970">
    <property type="match status" value="1"/>
</dbReference>
<keyword evidence="2" id="KW-0560">Oxidoreductase</keyword>
<evidence type="ECO:0000256" key="1">
    <source>
        <dbReference type="ARBA" id="ARBA00001964"/>
    </source>
</evidence>
<sequence>MIEIRAVEERIQMLFGEGHIRGSTHLASGQEAVAVGIARSIDPDDIVTCTYRGPGHALA</sequence>
<proteinExistence type="predicted"/>
<comment type="caution">
    <text evidence="7">The sequence shown here is derived from an EMBL/GenBank/DDBJ whole genome shotgun (WGS) entry which is preliminary data.</text>
</comment>
<name>A0A933L1E0_9HYPH</name>
<dbReference type="InterPro" id="IPR029061">
    <property type="entry name" value="THDP-binding"/>
</dbReference>
<protein>
    <submittedName>
        <fullName evidence="7">Pyruvate dehydrogenase (Acetyl-transferring) E1 component subunit alpha</fullName>
    </submittedName>
</protein>
<dbReference type="InterPro" id="IPR001017">
    <property type="entry name" value="DH_E1"/>
</dbReference>
<evidence type="ECO:0000313" key="7">
    <source>
        <dbReference type="EMBL" id="MBI4922464.1"/>
    </source>
</evidence>
<organism evidence="7 8">
    <name type="scientific">Devosia nanyangense</name>
    <dbReference type="NCBI Taxonomy" id="1228055"/>
    <lineage>
        <taxon>Bacteria</taxon>
        <taxon>Pseudomonadati</taxon>
        <taxon>Pseudomonadota</taxon>
        <taxon>Alphaproteobacteria</taxon>
        <taxon>Hyphomicrobiales</taxon>
        <taxon>Devosiaceae</taxon>
        <taxon>Devosia</taxon>
    </lineage>
</organism>
<dbReference type="Pfam" id="PF00676">
    <property type="entry name" value="E1_dh"/>
    <property type="match status" value="1"/>
</dbReference>